<protein>
    <submittedName>
        <fullName evidence="4">Secreted protein</fullName>
    </submittedName>
</protein>
<feature type="signal peptide" evidence="2">
    <location>
        <begin position="1"/>
        <end position="23"/>
    </location>
</feature>
<evidence type="ECO:0000313" key="4">
    <source>
        <dbReference type="WBParaSite" id="GPLIN_001306400"/>
    </source>
</evidence>
<keyword evidence="1" id="KW-0472">Membrane</keyword>
<sequence length="86" mass="9264">MLMNCFPIVLALLLSLFVQKCYLGTVNGNDKMTTDKSIETITYLIPACGTCSGGICKASVPLFYGAVVLAIMCTVHFTFVGRESAF</sequence>
<evidence type="ECO:0000256" key="2">
    <source>
        <dbReference type="SAM" id="SignalP"/>
    </source>
</evidence>
<dbReference type="Proteomes" id="UP000050741">
    <property type="component" value="Unassembled WGS sequence"/>
</dbReference>
<evidence type="ECO:0000313" key="3">
    <source>
        <dbReference type="Proteomes" id="UP000050741"/>
    </source>
</evidence>
<keyword evidence="1" id="KW-0812">Transmembrane</keyword>
<accession>A0A183CJK8</accession>
<dbReference type="WBParaSite" id="GPLIN_001306400">
    <property type="protein sequence ID" value="GPLIN_001306400"/>
    <property type="gene ID" value="GPLIN_001306400"/>
</dbReference>
<feature type="transmembrane region" description="Helical" evidence="1">
    <location>
        <begin position="62"/>
        <end position="80"/>
    </location>
</feature>
<name>A0A183CJK8_GLOPA</name>
<feature type="chain" id="PRO_5008147715" evidence="2">
    <location>
        <begin position="24"/>
        <end position="86"/>
    </location>
</feature>
<dbReference type="AlphaFoldDB" id="A0A183CJK8"/>
<keyword evidence="3" id="KW-1185">Reference proteome</keyword>
<proteinExistence type="predicted"/>
<reference evidence="3" key="1">
    <citation type="submission" date="2014-05" db="EMBL/GenBank/DDBJ databases">
        <title>The genome and life-stage specific transcriptomes of Globodera pallida elucidate key aspects of plant parasitism by a cyst nematode.</title>
        <authorList>
            <person name="Cotton J.A."/>
            <person name="Lilley C.J."/>
            <person name="Jones L.M."/>
            <person name="Kikuchi T."/>
            <person name="Reid A.J."/>
            <person name="Thorpe P."/>
            <person name="Tsai I.J."/>
            <person name="Beasley H."/>
            <person name="Blok V."/>
            <person name="Cock P.J.A."/>
            <person name="Van den Akker S.E."/>
            <person name="Holroyd N."/>
            <person name="Hunt M."/>
            <person name="Mantelin S."/>
            <person name="Naghra H."/>
            <person name="Pain A."/>
            <person name="Palomares-Rius J.E."/>
            <person name="Zarowiecki M."/>
            <person name="Berriman M."/>
            <person name="Jones J.T."/>
            <person name="Urwin P.E."/>
        </authorList>
    </citation>
    <scope>NUCLEOTIDE SEQUENCE [LARGE SCALE GENOMIC DNA]</scope>
    <source>
        <strain evidence="3">Lindley</strain>
    </source>
</reference>
<keyword evidence="2" id="KW-0732">Signal</keyword>
<evidence type="ECO:0000256" key="1">
    <source>
        <dbReference type="SAM" id="Phobius"/>
    </source>
</evidence>
<keyword evidence="1" id="KW-1133">Transmembrane helix</keyword>
<reference evidence="4" key="2">
    <citation type="submission" date="2016-06" db="UniProtKB">
        <authorList>
            <consortium name="WormBaseParasite"/>
        </authorList>
    </citation>
    <scope>IDENTIFICATION</scope>
</reference>
<organism evidence="3 4">
    <name type="scientific">Globodera pallida</name>
    <name type="common">Potato cyst nematode worm</name>
    <name type="synonym">Heterodera pallida</name>
    <dbReference type="NCBI Taxonomy" id="36090"/>
    <lineage>
        <taxon>Eukaryota</taxon>
        <taxon>Metazoa</taxon>
        <taxon>Ecdysozoa</taxon>
        <taxon>Nematoda</taxon>
        <taxon>Chromadorea</taxon>
        <taxon>Rhabditida</taxon>
        <taxon>Tylenchina</taxon>
        <taxon>Tylenchomorpha</taxon>
        <taxon>Tylenchoidea</taxon>
        <taxon>Heteroderidae</taxon>
        <taxon>Heteroderinae</taxon>
        <taxon>Globodera</taxon>
    </lineage>
</organism>